<gene>
    <name evidence="2" type="ORF">GCM10010411_94030</name>
</gene>
<sequence>MTALGGLVTGCSTGGGADAATPTPDRASTPAPDQASPDQISLQGADPRIIVAKLSSYTAMRLPGTLGYDSSTKCLYVKHKDQQYGRSTPMWPSGTTPVTYRGKRGVNVPGTGRILDGDAVLANGEYNSNAPALATAGLPAGCPTKGQRLTTIAPDDPTGRKTPTN</sequence>
<protein>
    <recommendedName>
        <fullName evidence="4">Lipoprotein</fullName>
    </recommendedName>
</protein>
<accession>A0ABP6D9D2</accession>
<reference evidence="3" key="1">
    <citation type="journal article" date="2019" name="Int. J. Syst. Evol. Microbiol.">
        <title>The Global Catalogue of Microorganisms (GCM) 10K type strain sequencing project: providing services to taxonomists for standard genome sequencing and annotation.</title>
        <authorList>
            <consortium name="The Broad Institute Genomics Platform"/>
            <consortium name="The Broad Institute Genome Sequencing Center for Infectious Disease"/>
            <person name="Wu L."/>
            <person name="Ma J."/>
        </authorList>
    </citation>
    <scope>NUCLEOTIDE SEQUENCE [LARGE SCALE GENOMIC DNA]</scope>
    <source>
        <strain evidence="3">JCM 6833</strain>
    </source>
</reference>
<dbReference type="EMBL" id="BAAATD010000027">
    <property type="protein sequence ID" value="GAA2639073.1"/>
    <property type="molecule type" value="Genomic_DNA"/>
</dbReference>
<feature type="region of interest" description="Disordered" evidence="1">
    <location>
        <begin position="1"/>
        <end position="44"/>
    </location>
</feature>
<organism evidence="2 3">
    <name type="scientific">Actinomadura fulvescens</name>
    <dbReference type="NCBI Taxonomy" id="46160"/>
    <lineage>
        <taxon>Bacteria</taxon>
        <taxon>Bacillati</taxon>
        <taxon>Actinomycetota</taxon>
        <taxon>Actinomycetes</taxon>
        <taxon>Streptosporangiales</taxon>
        <taxon>Thermomonosporaceae</taxon>
        <taxon>Actinomadura</taxon>
    </lineage>
</organism>
<feature type="compositionally biased region" description="Low complexity" evidence="1">
    <location>
        <begin position="1"/>
        <end position="11"/>
    </location>
</feature>
<name>A0ABP6D9D2_9ACTN</name>
<evidence type="ECO:0008006" key="4">
    <source>
        <dbReference type="Google" id="ProtNLM"/>
    </source>
</evidence>
<proteinExistence type="predicted"/>
<keyword evidence="3" id="KW-1185">Reference proteome</keyword>
<evidence type="ECO:0000313" key="3">
    <source>
        <dbReference type="Proteomes" id="UP001501509"/>
    </source>
</evidence>
<evidence type="ECO:0000256" key="1">
    <source>
        <dbReference type="SAM" id="MobiDB-lite"/>
    </source>
</evidence>
<comment type="caution">
    <text evidence="2">The sequence shown here is derived from an EMBL/GenBank/DDBJ whole genome shotgun (WGS) entry which is preliminary data.</text>
</comment>
<evidence type="ECO:0000313" key="2">
    <source>
        <dbReference type="EMBL" id="GAA2639073.1"/>
    </source>
</evidence>
<dbReference type="Proteomes" id="UP001501509">
    <property type="component" value="Unassembled WGS sequence"/>
</dbReference>
<feature type="region of interest" description="Disordered" evidence="1">
    <location>
        <begin position="138"/>
        <end position="165"/>
    </location>
</feature>
<dbReference type="RefSeq" id="WP_344549301.1">
    <property type="nucleotide sequence ID" value="NZ_BAAATD010000027.1"/>
</dbReference>